<name>A0A2R6RIM8_9APHY</name>
<keyword evidence="1" id="KW-0732">Signal</keyword>
<dbReference type="SUPFAM" id="SSF50685">
    <property type="entry name" value="Barwin-like endoglucanases"/>
    <property type="match status" value="1"/>
</dbReference>
<dbReference type="PANTHER" id="PTHR31836:SF28">
    <property type="entry name" value="SRCR DOMAIN-CONTAINING PROTEIN-RELATED"/>
    <property type="match status" value="1"/>
</dbReference>
<comment type="caution">
    <text evidence="3">The sequence shown here is derived from an EMBL/GenBank/DDBJ whole genome shotgun (WGS) entry which is preliminary data.</text>
</comment>
<evidence type="ECO:0000313" key="3">
    <source>
        <dbReference type="EMBL" id="PSS29886.1"/>
    </source>
</evidence>
<dbReference type="EMBL" id="MLYV02000245">
    <property type="protein sequence ID" value="PSS29886.1"/>
    <property type="molecule type" value="Genomic_DNA"/>
</dbReference>
<keyword evidence="4" id="KW-1185">Reference proteome</keyword>
<dbReference type="PANTHER" id="PTHR31836">
    <property type="match status" value="1"/>
</dbReference>
<protein>
    <recommendedName>
        <fullName evidence="5">RlpA-like protein double-psi beta-barrel domain-containing protein</fullName>
    </recommendedName>
</protein>
<dbReference type="OrthoDB" id="623670at2759"/>
<evidence type="ECO:0000313" key="4">
    <source>
        <dbReference type="Proteomes" id="UP000186601"/>
    </source>
</evidence>
<organism evidence="3 4">
    <name type="scientific">Hermanssonia centrifuga</name>
    <dbReference type="NCBI Taxonomy" id="98765"/>
    <lineage>
        <taxon>Eukaryota</taxon>
        <taxon>Fungi</taxon>
        <taxon>Dikarya</taxon>
        <taxon>Basidiomycota</taxon>
        <taxon>Agaricomycotina</taxon>
        <taxon>Agaricomycetes</taxon>
        <taxon>Polyporales</taxon>
        <taxon>Meruliaceae</taxon>
        <taxon>Hermanssonia</taxon>
    </lineage>
</organism>
<dbReference type="STRING" id="98765.A0A2R6RIM8"/>
<sequence length="249" mass="26249">MDADITTFYHHSFALGLYGHLNFGYDQPTNCPGPPSGCRSRPRCRDLLKLTLVAPLPSFSSSSVEPPSFSFLAAALTSSAAPSSKSTALETPIPRITSEAPTAPTSASVAPTSAAPAKPTITRAALPAVTSTASSSDNSLLTATHTGDATFYATGLGACDIVNEDSDFIAAVSHILFDEFPGYNGANPNNNPICNKKATADYNGNEVTFTITDRCEACDEFSLNFSPTAFSVLANQAEGRLHNMTWHFD</sequence>
<feature type="region of interest" description="Disordered" evidence="2">
    <location>
        <begin position="95"/>
        <end position="116"/>
    </location>
</feature>
<evidence type="ECO:0000256" key="1">
    <source>
        <dbReference type="ARBA" id="ARBA00022729"/>
    </source>
</evidence>
<proteinExistence type="predicted"/>
<dbReference type="AlphaFoldDB" id="A0A2R6RIM8"/>
<reference evidence="3 4" key="1">
    <citation type="submission" date="2018-02" db="EMBL/GenBank/DDBJ databases">
        <title>Genome sequence of the basidiomycete white-rot fungus Phlebia centrifuga.</title>
        <authorList>
            <person name="Granchi Z."/>
            <person name="Peng M."/>
            <person name="de Vries R.P."/>
            <person name="Hilden K."/>
            <person name="Makela M.R."/>
            <person name="Grigoriev I."/>
            <person name="Riley R."/>
        </authorList>
    </citation>
    <scope>NUCLEOTIDE SEQUENCE [LARGE SCALE GENOMIC DNA]</scope>
    <source>
        <strain evidence="3 4">FBCC195</strain>
    </source>
</reference>
<feature type="compositionally biased region" description="Low complexity" evidence="2">
    <location>
        <begin position="97"/>
        <end position="116"/>
    </location>
</feature>
<dbReference type="Gene3D" id="2.40.40.10">
    <property type="entry name" value="RlpA-like domain"/>
    <property type="match status" value="1"/>
</dbReference>
<dbReference type="InterPro" id="IPR036908">
    <property type="entry name" value="RlpA-like_sf"/>
</dbReference>
<evidence type="ECO:0008006" key="5">
    <source>
        <dbReference type="Google" id="ProtNLM"/>
    </source>
</evidence>
<dbReference type="InterPro" id="IPR051477">
    <property type="entry name" value="Expansin_CellWall"/>
</dbReference>
<dbReference type="CDD" id="cd22191">
    <property type="entry name" value="DPBB_RlpA_EXP_N-like"/>
    <property type="match status" value="1"/>
</dbReference>
<gene>
    <name evidence="3" type="ORF">PHLCEN_2v2617</name>
</gene>
<evidence type="ECO:0000256" key="2">
    <source>
        <dbReference type="SAM" id="MobiDB-lite"/>
    </source>
</evidence>
<accession>A0A2R6RIM8</accession>
<dbReference type="Proteomes" id="UP000186601">
    <property type="component" value="Unassembled WGS sequence"/>
</dbReference>